<feature type="non-terminal residue" evidence="2">
    <location>
        <position position="1"/>
    </location>
</feature>
<evidence type="ECO:0000256" key="1">
    <source>
        <dbReference type="SAM" id="MobiDB-lite"/>
    </source>
</evidence>
<comment type="caution">
    <text evidence="2">The sequence shown here is derived from an EMBL/GenBank/DDBJ whole genome shotgun (WGS) entry which is preliminary data.</text>
</comment>
<sequence>IARVLTSMDAATVLAGEIDVPTGSGLIPTTGPPGTVISTGSEVGPTASPIVTRRKRKPMTKKQKREYYMAVIKRNMGWRFKDFKGMTFEEIEVKFVEV</sequence>
<evidence type="ECO:0000313" key="2">
    <source>
        <dbReference type="EMBL" id="GFD35170.1"/>
    </source>
</evidence>
<protein>
    <submittedName>
        <fullName evidence="2">Uncharacterized protein</fullName>
    </submittedName>
</protein>
<accession>A0A699VL34</accession>
<dbReference type="EMBL" id="BKCJ011455563">
    <property type="protein sequence ID" value="GFD35170.1"/>
    <property type="molecule type" value="Genomic_DNA"/>
</dbReference>
<reference evidence="2" key="1">
    <citation type="journal article" date="2019" name="Sci. Rep.">
        <title>Draft genome of Tanacetum cinerariifolium, the natural source of mosquito coil.</title>
        <authorList>
            <person name="Yamashiro T."/>
            <person name="Shiraishi A."/>
            <person name="Satake H."/>
            <person name="Nakayama K."/>
        </authorList>
    </citation>
    <scope>NUCLEOTIDE SEQUENCE</scope>
</reference>
<organism evidence="2">
    <name type="scientific">Tanacetum cinerariifolium</name>
    <name type="common">Dalmatian daisy</name>
    <name type="synonym">Chrysanthemum cinerariifolium</name>
    <dbReference type="NCBI Taxonomy" id="118510"/>
    <lineage>
        <taxon>Eukaryota</taxon>
        <taxon>Viridiplantae</taxon>
        <taxon>Streptophyta</taxon>
        <taxon>Embryophyta</taxon>
        <taxon>Tracheophyta</taxon>
        <taxon>Spermatophyta</taxon>
        <taxon>Magnoliopsida</taxon>
        <taxon>eudicotyledons</taxon>
        <taxon>Gunneridae</taxon>
        <taxon>Pentapetalae</taxon>
        <taxon>asterids</taxon>
        <taxon>campanulids</taxon>
        <taxon>Asterales</taxon>
        <taxon>Asteraceae</taxon>
        <taxon>Asteroideae</taxon>
        <taxon>Anthemideae</taxon>
        <taxon>Anthemidinae</taxon>
        <taxon>Tanacetum</taxon>
    </lineage>
</organism>
<proteinExistence type="predicted"/>
<gene>
    <name evidence="2" type="ORF">Tci_907139</name>
</gene>
<name>A0A699VL34_TANCI</name>
<feature type="region of interest" description="Disordered" evidence="1">
    <location>
        <begin position="22"/>
        <end position="56"/>
    </location>
</feature>
<dbReference type="AlphaFoldDB" id="A0A699VL34"/>